<accession>A0A9X3LBH7</accession>
<sequence length="142" mass="15994">MEAFIPIIIAAIFSLFFKNNKESDKKSVEKPVNSTPMRKTVSENPFKELGDFAKQFTSERQQEMKTKPPIVKEVPVKVEKMEREVKRDQGVARSSGRLSAHQKNVPVTITNPVVDSLIPSSQDDLIKGIIFSEILAPPKSKR</sequence>
<dbReference type="RefSeq" id="WP_269922982.1">
    <property type="nucleotide sequence ID" value="NZ_JAMKBI010000014.1"/>
</dbReference>
<dbReference type="EMBL" id="JAMKBI010000014">
    <property type="protein sequence ID" value="MCZ8534911.1"/>
    <property type="molecule type" value="Genomic_DNA"/>
</dbReference>
<reference evidence="2" key="1">
    <citation type="submission" date="2022-05" db="EMBL/GenBank/DDBJ databases">
        <authorList>
            <person name="Colautti A."/>
            <person name="Iacumin L."/>
        </authorList>
    </citation>
    <scope>NUCLEOTIDE SEQUENCE</scope>
    <source>
        <strain evidence="2">DSM 30747</strain>
    </source>
</reference>
<organism evidence="2 3">
    <name type="scientific">Psychrobacillus psychrodurans</name>
    <dbReference type="NCBI Taxonomy" id="126157"/>
    <lineage>
        <taxon>Bacteria</taxon>
        <taxon>Bacillati</taxon>
        <taxon>Bacillota</taxon>
        <taxon>Bacilli</taxon>
        <taxon>Bacillales</taxon>
        <taxon>Bacillaceae</taxon>
        <taxon>Psychrobacillus</taxon>
    </lineage>
</organism>
<evidence type="ECO:0000313" key="2">
    <source>
        <dbReference type="EMBL" id="MCZ8534911.1"/>
    </source>
</evidence>
<dbReference type="AlphaFoldDB" id="A0A9X3LBH7"/>
<gene>
    <name evidence="2" type="ORF">M9R61_16520</name>
</gene>
<feature type="region of interest" description="Disordered" evidence="1">
    <location>
        <begin position="23"/>
        <end position="44"/>
    </location>
</feature>
<comment type="caution">
    <text evidence="2">The sequence shown here is derived from an EMBL/GenBank/DDBJ whole genome shotgun (WGS) entry which is preliminary data.</text>
</comment>
<evidence type="ECO:0000256" key="1">
    <source>
        <dbReference type="SAM" id="MobiDB-lite"/>
    </source>
</evidence>
<keyword evidence="3" id="KW-1185">Reference proteome</keyword>
<name>A0A9X3LBH7_9BACI</name>
<protein>
    <submittedName>
        <fullName evidence="2">Uncharacterized protein</fullName>
    </submittedName>
</protein>
<proteinExistence type="predicted"/>
<dbReference type="Proteomes" id="UP001152172">
    <property type="component" value="Unassembled WGS sequence"/>
</dbReference>
<evidence type="ECO:0000313" key="3">
    <source>
        <dbReference type="Proteomes" id="UP001152172"/>
    </source>
</evidence>